<dbReference type="Pfam" id="PF12728">
    <property type="entry name" value="HTH_17"/>
    <property type="match status" value="1"/>
</dbReference>
<evidence type="ECO:0000313" key="4">
    <source>
        <dbReference type="Proteomes" id="UP001165143"/>
    </source>
</evidence>
<gene>
    <name evidence="3" type="ORF">Kpho01_22040</name>
</gene>
<dbReference type="RefSeq" id="WP_285678352.1">
    <property type="nucleotide sequence ID" value="NZ_BSRX01000011.1"/>
</dbReference>
<evidence type="ECO:0000256" key="1">
    <source>
        <dbReference type="SAM" id="MobiDB-lite"/>
    </source>
</evidence>
<protein>
    <recommendedName>
        <fullName evidence="2">Helix-turn-helix domain-containing protein</fullName>
    </recommendedName>
</protein>
<dbReference type="EMBL" id="BSRX01000011">
    <property type="protein sequence ID" value="GLW54193.1"/>
    <property type="molecule type" value="Genomic_DNA"/>
</dbReference>
<sequence>MELLSVKQAAELLDIDDSRVRQLLRAGTLEGQQVGGRWLVDGHGARQRKERGSTQGRPLSERNAWGLLAALSGQRAPNLSDAERSRIASRLRSMAAHKEPPVARLRQLVRVRAERRRYRVHSGLLPILLDDPDVVRGGVSAAARVGVGYLAPGRAEVYVRLDKVGKLEAAFGLARDNAKGNLLVRVAPAEVWPFLRADAAPGKSADAPAAVVAADLLDSDEDRAETAASELWQRLIDDLQKRSNVG</sequence>
<evidence type="ECO:0000313" key="3">
    <source>
        <dbReference type="EMBL" id="GLW54193.1"/>
    </source>
</evidence>
<accession>A0A9W6UND5</accession>
<dbReference type="Pfam" id="PF09952">
    <property type="entry name" value="AbiEi_2"/>
    <property type="match status" value="1"/>
</dbReference>
<reference evidence="3" key="1">
    <citation type="submission" date="2023-02" db="EMBL/GenBank/DDBJ databases">
        <title>Kitasatospora phosalacinea NBRC 14362.</title>
        <authorList>
            <person name="Ichikawa N."/>
            <person name="Sato H."/>
            <person name="Tonouchi N."/>
        </authorList>
    </citation>
    <scope>NUCLEOTIDE SEQUENCE</scope>
    <source>
        <strain evidence="3">NBRC 14362</strain>
    </source>
</reference>
<dbReference type="AlphaFoldDB" id="A0A9W6UND5"/>
<organism evidence="3 4">
    <name type="scientific">Kitasatospora phosalacinea</name>
    <dbReference type="NCBI Taxonomy" id="2065"/>
    <lineage>
        <taxon>Bacteria</taxon>
        <taxon>Bacillati</taxon>
        <taxon>Actinomycetota</taxon>
        <taxon>Actinomycetes</taxon>
        <taxon>Kitasatosporales</taxon>
        <taxon>Streptomycetaceae</taxon>
        <taxon>Kitasatospora</taxon>
    </lineage>
</organism>
<dbReference type="InterPro" id="IPR019238">
    <property type="entry name" value="AbiEi_2"/>
</dbReference>
<comment type="caution">
    <text evidence="3">The sequence shown here is derived from an EMBL/GenBank/DDBJ whole genome shotgun (WGS) entry which is preliminary data.</text>
</comment>
<dbReference type="InterPro" id="IPR041657">
    <property type="entry name" value="HTH_17"/>
</dbReference>
<feature type="region of interest" description="Disordered" evidence="1">
    <location>
        <begin position="40"/>
        <end position="59"/>
    </location>
</feature>
<proteinExistence type="predicted"/>
<dbReference type="Proteomes" id="UP001165143">
    <property type="component" value="Unassembled WGS sequence"/>
</dbReference>
<feature type="domain" description="Helix-turn-helix" evidence="2">
    <location>
        <begin position="3"/>
        <end position="41"/>
    </location>
</feature>
<evidence type="ECO:0000259" key="2">
    <source>
        <dbReference type="Pfam" id="PF12728"/>
    </source>
</evidence>
<name>A0A9W6UND5_9ACTN</name>